<dbReference type="RefSeq" id="WP_126011253.1">
    <property type="nucleotide sequence ID" value="NZ_CP034437.1"/>
</dbReference>
<keyword evidence="2" id="KW-1185">Reference proteome</keyword>
<dbReference type="Proteomes" id="UP000272528">
    <property type="component" value="Chromosome"/>
</dbReference>
<dbReference type="OrthoDB" id="2623211at2"/>
<sequence length="116" mass="12933">MRILTLLTVIAVVALGADYYLSNNWMLRTYPANGTVNVPMDAQITANWKGNRGNNLGMALHYADAPQDYIYGTVAGSEHGLSFQPDHNLDPGRHIVVNVDAGRRHYQFTFTTIREP</sequence>
<dbReference type="AlphaFoldDB" id="A0A3S8ZXN3"/>
<protein>
    <submittedName>
        <fullName evidence="1">Uncharacterized protein</fullName>
    </submittedName>
</protein>
<accession>A0A3S8ZXN3</accession>
<dbReference type="KEGG" id="palb:EJC50_00205"/>
<organism evidence="1 2">
    <name type="scientific">Paenibacillus albus</name>
    <dbReference type="NCBI Taxonomy" id="2495582"/>
    <lineage>
        <taxon>Bacteria</taxon>
        <taxon>Bacillati</taxon>
        <taxon>Bacillota</taxon>
        <taxon>Bacilli</taxon>
        <taxon>Bacillales</taxon>
        <taxon>Paenibacillaceae</taxon>
        <taxon>Paenibacillus</taxon>
    </lineage>
</organism>
<evidence type="ECO:0000313" key="2">
    <source>
        <dbReference type="Proteomes" id="UP000272528"/>
    </source>
</evidence>
<evidence type="ECO:0000313" key="1">
    <source>
        <dbReference type="EMBL" id="AZN38270.1"/>
    </source>
</evidence>
<proteinExistence type="predicted"/>
<dbReference type="EMBL" id="CP034437">
    <property type="protein sequence ID" value="AZN38270.1"/>
    <property type="molecule type" value="Genomic_DNA"/>
</dbReference>
<name>A0A3S8ZXN3_9BACL</name>
<gene>
    <name evidence="1" type="ORF">EJC50_00205</name>
</gene>
<reference evidence="2" key="1">
    <citation type="submission" date="2018-12" db="EMBL/GenBank/DDBJ databases">
        <title>Genome sequence of Peanibacillus sp.</title>
        <authorList>
            <person name="Subramani G."/>
            <person name="Srinivasan S."/>
            <person name="Kim M.K."/>
        </authorList>
    </citation>
    <scope>NUCLEOTIDE SEQUENCE [LARGE SCALE GENOMIC DNA]</scope>
    <source>
        <strain evidence="2">18JY67-1</strain>
    </source>
</reference>